<evidence type="ECO:0000313" key="7">
    <source>
        <dbReference type="EMBL" id="ASJ04597.1"/>
    </source>
</evidence>
<dbReference type="AlphaFoldDB" id="A0A2Z2MDJ7"/>
<reference evidence="7 8" key="1">
    <citation type="submission" date="2016-04" db="EMBL/GenBank/DDBJ databases">
        <title>Complete genome sequence of Thermococcus barossii type strain SHCK-94.</title>
        <authorList>
            <person name="Oger P.M."/>
        </authorList>
    </citation>
    <scope>NUCLEOTIDE SEQUENCE [LARGE SCALE GENOMIC DNA]</scope>
    <source>
        <strain evidence="7 8">SHCK-94</strain>
    </source>
</reference>
<dbReference type="GO" id="GO:0005886">
    <property type="term" value="C:plasma membrane"/>
    <property type="evidence" value="ECO:0007669"/>
    <property type="project" value="UniProtKB-SubCell"/>
</dbReference>
<accession>A0A2Z2MDJ7</accession>
<keyword evidence="8" id="KW-1185">Reference proteome</keyword>
<dbReference type="SUPFAM" id="SSF103481">
    <property type="entry name" value="Multidrug resistance efflux transporter EmrE"/>
    <property type="match status" value="1"/>
</dbReference>
<comment type="subcellular location">
    <subcellularLocation>
        <location evidence="1">Cell membrane</location>
        <topology evidence="1">Multi-pass membrane protein</topology>
    </subcellularLocation>
</comment>
<dbReference type="PANTHER" id="PTHR30561">
    <property type="entry name" value="SMR FAMILY PROTON-DEPENDENT DRUG EFFLUX TRANSPORTER SUGE"/>
    <property type="match status" value="1"/>
</dbReference>
<feature type="transmembrane region" description="Helical" evidence="6">
    <location>
        <begin position="76"/>
        <end position="96"/>
    </location>
</feature>
<evidence type="ECO:0000256" key="3">
    <source>
        <dbReference type="ARBA" id="ARBA00022692"/>
    </source>
</evidence>
<evidence type="ECO:0000256" key="4">
    <source>
        <dbReference type="ARBA" id="ARBA00022989"/>
    </source>
</evidence>
<gene>
    <name evidence="7" type="ORF">A3L01_04140</name>
</gene>
<organism evidence="7 8">
    <name type="scientific">Thermococcus barossii</name>
    <dbReference type="NCBI Taxonomy" id="54077"/>
    <lineage>
        <taxon>Archaea</taxon>
        <taxon>Methanobacteriati</taxon>
        <taxon>Methanobacteriota</taxon>
        <taxon>Thermococci</taxon>
        <taxon>Thermococcales</taxon>
        <taxon>Thermococcaceae</taxon>
        <taxon>Thermococcus</taxon>
    </lineage>
</organism>
<keyword evidence="3 6" id="KW-0812">Transmembrane</keyword>
<evidence type="ECO:0000256" key="2">
    <source>
        <dbReference type="ARBA" id="ARBA00022475"/>
    </source>
</evidence>
<dbReference type="KEGG" id="tbs:A3L01_04140"/>
<feature type="transmembrane region" description="Helical" evidence="6">
    <location>
        <begin position="50"/>
        <end position="70"/>
    </location>
</feature>
<dbReference type="Pfam" id="PF10639">
    <property type="entry name" value="TMEM234"/>
    <property type="match status" value="1"/>
</dbReference>
<keyword evidence="4 6" id="KW-1133">Transmembrane helix</keyword>
<feature type="transmembrane region" description="Helical" evidence="6">
    <location>
        <begin position="103"/>
        <end position="120"/>
    </location>
</feature>
<dbReference type="Proteomes" id="UP000250272">
    <property type="component" value="Chromosome"/>
</dbReference>
<feature type="transmembrane region" description="Helical" evidence="6">
    <location>
        <begin position="6"/>
        <end position="23"/>
    </location>
</feature>
<evidence type="ECO:0000256" key="6">
    <source>
        <dbReference type="SAM" id="Phobius"/>
    </source>
</evidence>
<dbReference type="OrthoDB" id="102300at2157"/>
<dbReference type="InterPro" id="IPR018908">
    <property type="entry name" value="TMEM234"/>
</dbReference>
<evidence type="ECO:0000256" key="1">
    <source>
        <dbReference type="ARBA" id="ARBA00004651"/>
    </source>
</evidence>
<dbReference type="InterPro" id="IPR037185">
    <property type="entry name" value="EmrE-like"/>
</dbReference>
<dbReference type="GeneID" id="33325933"/>
<dbReference type="Gene3D" id="1.10.3730.20">
    <property type="match status" value="1"/>
</dbReference>
<sequence length="122" mass="13615">MRLLPYTILATCILLGGTTQVLFKMGMNSIGPLEELLSFKTMIMIFTNKYILAGLMMYAVSSMLWLLGLSMLDVSFMYPLLSLAYVVTTILAFMLLNEPVRTTRWIGVVLVVLGSILIGINR</sequence>
<name>A0A2Z2MDJ7_9EURY</name>
<evidence type="ECO:0000256" key="5">
    <source>
        <dbReference type="ARBA" id="ARBA00023136"/>
    </source>
</evidence>
<dbReference type="RefSeq" id="WP_157723223.1">
    <property type="nucleotide sequence ID" value="NZ_CP015101.1"/>
</dbReference>
<keyword evidence="5 6" id="KW-0472">Membrane</keyword>
<dbReference type="EMBL" id="CP015101">
    <property type="protein sequence ID" value="ASJ04597.1"/>
    <property type="molecule type" value="Genomic_DNA"/>
</dbReference>
<keyword evidence="2" id="KW-1003">Cell membrane</keyword>
<dbReference type="PANTHER" id="PTHR30561:SF9">
    <property type="entry name" value="4-AMINO-4-DEOXY-L-ARABINOSE-PHOSPHOUNDECAPRENOL FLIPPASE SUBUNIT ARNF-RELATED"/>
    <property type="match status" value="1"/>
</dbReference>
<dbReference type="InterPro" id="IPR000390">
    <property type="entry name" value="Small_drug/metabolite_transptr"/>
</dbReference>
<proteinExistence type="predicted"/>
<dbReference type="GO" id="GO:0022857">
    <property type="term" value="F:transmembrane transporter activity"/>
    <property type="evidence" value="ECO:0007669"/>
    <property type="project" value="InterPro"/>
</dbReference>
<evidence type="ECO:0000313" key="8">
    <source>
        <dbReference type="Proteomes" id="UP000250272"/>
    </source>
</evidence>
<protein>
    <submittedName>
        <fullName evidence="7">Uncharacterized protein</fullName>
    </submittedName>
</protein>